<gene>
    <name evidence="1" type="ORF">IWW38_006167</name>
</gene>
<name>A0ACC1LUH6_9FUNG</name>
<sequence length="221" mass="22708">MGAKDVIFVDGELSSQIDELARYIGELKGSSDVSSFAASVASGPTPSSIIDVSIGGVLAKAPEDKLEAVYNQLFAIVAAPSSSAGDQQVSALGGVAAKVAQDIEAHAESGVAGLRVLNNLYNLVAAEEENGRAQAAVFEAMVGLAARTRLLATLVPLISRLPALYGEWKVEVDEGARIMLALRDALDQAQLSCEAYETELAFLGAIGTASDKASGVAVSAI</sequence>
<feature type="non-terminal residue" evidence="1">
    <location>
        <position position="221"/>
    </location>
</feature>
<dbReference type="EMBL" id="JANBVB010003372">
    <property type="protein sequence ID" value="KAJ2879178.1"/>
    <property type="molecule type" value="Genomic_DNA"/>
</dbReference>
<evidence type="ECO:0000313" key="1">
    <source>
        <dbReference type="EMBL" id="KAJ2879178.1"/>
    </source>
</evidence>
<accession>A0ACC1LUH6</accession>
<comment type="caution">
    <text evidence="1">The sequence shown here is derived from an EMBL/GenBank/DDBJ whole genome shotgun (WGS) entry which is preliminary data.</text>
</comment>
<reference evidence="1" key="1">
    <citation type="submission" date="2022-07" db="EMBL/GenBank/DDBJ databases">
        <title>Phylogenomic reconstructions and comparative analyses of Kickxellomycotina fungi.</title>
        <authorList>
            <person name="Reynolds N.K."/>
            <person name="Stajich J.E."/>
            <person name="Barry K."/>
            <person name="Grigoriev I.V."/>
            <person name="Crous P."/>
            <person name="Smith M.E."/>
        </authorList>
    </citation>
    <scope>NUCLEOTIDE SEQUENCE</scope>
    <source>
        <strain evidence="1">CBS 190363</strain>
    </source>
</reference>
<organism evidence="1 2">
    <name type="scientific">Coemansia aciculifera</name>
    <dbReference type="NCBI Taxonomy" id="417176"/>
    <lineage>
        <taxon>Eukaryota</taxon>
        <taxon>Fungi</taxon>
        <taxon>Fungi incertae sedis</taxon>
        <taxon>Zoopagomycota</taxon>
        <taxon>Kickxellomycotina</taxon>
        <taxon>Kickxellomycetes</taxon>
        <taxon>Kickxellales</taxon>
        <taxon>Kickxellaceae</taxon>
        <taxon>Coemansia</taxon>
    </lineage>
</organism>
<proteinExistence type="predicted"/>
<evidence type="ECO:0000313" key="2">
    <source>
        <dbReference type="Proteomes" id="UP001139981"/>
    </source>
</evidence>
<dbReference type="Proteomes" id="UP001139981">
    <property type="component" value="Unassembled WGS sequence"/>
</dbReference>
<protein>
    <submittedName>
        <fullName evidence="1">Uncharacterized protein</fullName>
    </submittedName>
</protein>
<keyword evidence="2" id="KW-1185">Reference proteome</keyword>